<sequence length="80" mass="8899">MMDSIPSYFSALEDLLSISNSRWSSEAAQMMILTLDKYRKLKHRAAGDGKSVLQLRSMSNCLPFKHNFGAGIAKSFKTAV</sequence>
<dbReference type="Proteomes" id="UP001419268">
    <property type="component" value="Unassembled WGS sequence"/>
</dbReference>
<protein>
    <submittedName>
        <fullName evidence="1">Uncharacterized protein</fullName>
    </submittedName>
</protein>
<name>A0AAP0EU12_9MAGN</name>
<keyword evidence="2" id="KW-1185">Reference proteome</keyword>
<organism evidence="1 2">
    <name type="scientific">Stephania cephalantha</name>
    <dbReference type="NCBI Taxonomy" id="152367"/>
    <lineage>
        <taxon>Eukaryota</taxon>
        <taxon>Viridiplantae</taxon>
        <taxon>Streptophyta</taxon>
        <taxon>Embryophyta</taxon>
        <taxon>Tracheophyta</taxon>
        <taxon>Spermatophyta</taxon>
        <taxon>Magnoliopsida</taxon>
        <taxon>Ranunculales</taxon>
        <taxon>Menispermaceae</taxon>
        <taxon>Menispermoideae</taxon>
        <taxon>Cissampelideae</taxon>
        <taxon>Stephania</taxon>
    </lineage>
</organism>
<gene>
    <name evidence="1" type="ORF">Scep_026443</name>
</gene>
<reference evidence="1 2" key="1">
    <citation type="submission" date="2024-01" db="EMBL/GenBank/DDBJ databases">
        <title>Genome assemblies of Stephania.</title>
        <authorList>
            <person name="Yang L."/>
        </authorList>
    </citation>
    <scope>NUCLEOTIDE SEQUENCE [LARGE SCALE GENOMIC DNA]</scope>
    <source>
        <strain evidence="1">JXDWG</strain>
        <tissue evidence="1">Leaf</tissue>
    </source>
</reference>
<dbReference type="AlphaFoldDB" id="A0AAP0EU12"/>
<evidence type="ECO:0000313" key="1">
    <source>
        <dbReference type="EMBL" id="KAK9094974.1"/>
    </source>
</evidence>
<comment type="caution">
    <text evidence="1">The sequence shown here is derived from an EMBL/GenBank/DDBJ whole genome shotgun (WGS) entry which is preliminary data.</text>
</comment>
<accession>A0AAP0EU12</accession>
<proteinExistence type="predicted"/>
<evidence type="ECO:0000313" key="2">
    <source>
        <dbReference type="Proteomes" id="UP001419268"/>
    </source>
</evidence>
<dbReference type="EMBL" id="JBBNAG010000011">
    <property type="protein sequence ID" value="KAK9094974.1"/>
    <property type="molecule type" value="Genomic_DNA"/>
</dbReference>